<dbReference type="GO" id="GO:0017183">
    <property type="term" value="P:protein histidyl modification to diphthamide"/>
    <property type="evidence" value="ECO:0007669"/>
    <property type="project" value="TreeGrafter"/>
</dbReference>
<proteinExistence type="inferred from homology"/>
<dbReference type="EC" id="3.1.1.97" evidence="6"/>
<dbReference type="InterPro" id="IPR019775">
    <property type="entry name" value="WD40_repeat_CS"/>
</dbReference>
<comment type="pathway">
    <text evidence="1">Protein modification; peptidyl-diphthamide biosynthesis.</text>
</comment>
<comment type="similarity">
    <text evidence="5">Belongs to the DPH7 family.</text>
</comment>
<dbReference type="PROSITE" id="PS00678">
    <property type="entry name" value="WD_REPEATS_1"/>
    <property type="match status" value="1"/>
</dbReference>
<dbReference type="InterPro" id="IPR015943">
    <property type="entry name" value="WD40/YVTN_repeat-like_dom_sf"/>
</dbReference>
<dbReference type="EMBL" id="JARGDH010000001">
    <property type="protein sequence ID" value="KAL0279641.1"/>
    <property type="molecule type" value="Genomic_DNA"/>
</dbReference>
<accession>A0AAW2ID07</accession>
<dbReference type="InterPro" id="IPR036322">
    <property type="entry name" value="WD40_repeat_dom_sf"/>
</dbReference>
<evidence type="ECO:0000256" key="3">
    <source>
        <dbReference type="ARBA" id="ARBA00022737"/>
    </source>
</evidence>
<dbReference type="AlphaFoldDB" id="A0AAW2ID07"/>
<protein>
    <recommendedName>
        <fullName evidence="6">methylated diphthine methylhydrolase</fullName>
        <ecNumber evidence="6">3.1.1.97</ecNumber>
    </recommendedName>
</protein>
<dbReference type="SMART" id="SM00320">
    <property type="entry name" value="WD40"/>
    <property type="match status" value="4"/>
</dbReference>
<evidence type="ECO:0000256" key="2">
    <source>
        <dbReference type="ARBA" id="ARBA00022574"/>
    </source>
</evidence>
<dbReference type="GO" id="GO:0061685">
    <property type="term" value="F:diphthine methylesterase activity"/>
    <property type="evidence" value="ECO:0007669"/>
    <property type="project" value="UniProtKB-EC"/>
</dbReference>
<dbReference type="PROSITE" id="PS50082">
    <property type="entry name" value="WD_REPEATS_2"/>
    <property type="match status" value="2"/>
</dbReference>
<dbReference type="InterPro" id="IPR001680">
    <property type="entry name" value="WD40_rpt"/>
</dbReference>
<evidence type="ECO:0000256" key="1">
    <source>
        <dbReference type="ARBA" id="ARBA00005156"/>
    </source>
</evidence>
<keyword evidence="2 8" id="KW-0853">WD repeat</keyword>
<sequence>MTTQNIKTLFTCKTPYNADSVEWCPIAPYQNYFVCGTYQQVKDVCNESEPGNKRKGSITLFKVTKEKLEEKFHIETSGILDMKWCTVTLEDNIVLGAANADGEICVFYLIDERLKTETKISLKKGNEDVLILSLDWSKNAHYDMICASDSKGNVILLKFTNGNLQILNEWNAHTLEAWITCFHSFNPQIIYSGGDDAKLNVWDMRSGNPDRVAGSKKHLSGVTVLNCHPCLEHCLASGSYDETIFLWDTRKWKEPQEQITAGGGLWRLKWSPKNDSRYLLAACIYGGFEIVKGLEDYSRVARYLEHESLAYGADWCHIGESEYSTVDQYLIATCSFYDQKLCVSLWDENINIVDDYS</sequence>
<dbReference type="PANTHER" id="PTHR46042">
    <property type="entry name" value="DIPHTHINE METHYLTRANSFERASE"/>
    <property type="match status" value="1"/>
</dbReference>
<feature type="repeat" description="WD" evidence="8">
    <location>
        <begin position="215"/>
        <end position="257"/>
    </location>
</feature>
<evidence type="ECO:0000256" key="5">
    <source>
        <dbReference type="ARBA" id="ARBA00038092"/>
    </source>
</evidence>
<name>A0AAW2ID07_9NEOP</name>
<dbReference type="InterPro" id="IPR052415">
    <property type="entry name" value="Diphthine_MTase"/>
</dbReference>
<gene>
    <name evidence="9" type="ORF">PYX00_001148</name>
</gene>
<dbReference type="Gene3D" id="2.130.10.10">
    <property type="entry name" value="YVTN repeat-like/Quinoprotein amine dehydrogenase"/>
    <property type="match status" value="1"/>
</dbReference>
<comment type="catalytic activity">
    <reaction evidence="7">
        <text>diphthine methyl ester-[translation elongation factor 2] + H2O = diphthine-[translation elongation factor 2] + methanol + H(+)</text>
        <dbReference type="Rhea" id="RHEA:42656"/>
        <dbReference type="Rhea" id="RHEA-COMP:10172"/>
        <dbReference type="Rhea" id="RHEA-COMP:10173"/>
        <dbReference type="ChEBI" id="CHEBI:15377"/>
        <dbReference type="ChEBI" id="CHEBI:15378"/>
        <dbReference type="ChEBI" id="CHEBI:17790"/>
        <dbReference type="ChEBI" id="CHEBI:79005"/>
        <dbReference type="ChEBI" id="CHEBI:82696"/>
        <dbReference type="EC" id="3.1.1.97"/>
    </reaction>
</comment>
<dbReference type="PANTHER" id="PTHR46042:SF1">
    <property type="entry name" value="DIPHTHINE METHYLTRANSFERASE"/>
    <property type="match status" value="1"/>
</dbReference>
<organism evidence="9">
    <name type="scientific">Menopon gallinae</name>
    <name type="common">poultry shaft louse</name>
    <dbReference type="NCBI Taxonomy" id="328185"/>
    <lineage>
        <taxon>Eukaryota</taxon>
        <taxon>Metazoa</taxon>
        <taxon>Ecdysozoa</taxon>
        <taxon>Arthropoda</taxon>
        <taxon>Hexapoda</taxon>
        <taxon>Insecta</taxon>
        <taxon>Pterygota</taxon>
        <taxon>Neoptera</taxon>
        <taxon>Paraneoptera</taxon>
        <taxon>Psocodea</taxon>
        <taxon>Troctomorpha</taxon>
        <taxon>Phthiraptera</taxon>
        <taxon>Amblycera</taxon>
        <taxon>Menoponidae</taxon>
        <taxon>Menopon</taxon>
    </lineage>
</organism>
<evidence type="ECO:0000256" key="7">
    <source>
        <dbReference type="ARBA" id="ARBA00047551"/>
    </source>
</evidence>
<comment type="caution">
    <text evidence="9">The sequence shown here is derived from an EMBL/GenBank/DDBJ whole genome shotgun (WGS) entry which is preliminary data.</text>
</comment>
<evidence type="ECO:0000313" key="9">
    <source>
        <dbReference type="EMBL" id="KAL0279641.1"/>
    </source>
</evidence>
<keyword evidence="3" id="KW-0677">Repeat</keyword>
<dbReference type="SUPFAM" id="SSF50978">
    <property type="entry name" value="WD40 repeat-like"/>
    <property type="match status" value="1"/>
</dbReference>
<evidence type="ECO:0000256" key="6">
    <source>
        <dbReference type="ARBA" id="ARBA00039131"/>
    </source>
</evidence>
<dbReference type="Pfam" id="PF00400">
    <property type="entry name" value="WD40"/>
    <property type="match status" value="2"/>
</dbReference>
<evidence type="ECO:0000256" key="8">
    <source>
        <dbReference type="PROSITE-ProRule" id="PRU00221"/>
    </source>
</evidence>
<feature type="repeat" description="WD" evidence="8">
    <location>
        <begin position="186"/>
        <end position="212"/>
    </location>
</feature>
<evidence type="ECO:0000256" key="4">
    <source>
        <dbReference type="ARBA" id="ARBA00022801"/>
    </source>
</evidence>
<keyword evidence="4" id="KW-0378">Hydrolase</keyword>
<dbReference type="GO" id="GO:0005737">
    <property type="term" value="C:cytoplasm"/>
    <property type="evidence" value="ECO:0007669"/>
    <property type="project" value="TreeGrafter"/>
</dbReference>
<reference evidence="9" key="1">
    <citation type="journal article" date="2024" name="Gigascience">
        <title>Chromosome-level genome of the poultry shaft louse Menopon gallinae provides insight into the host-switching and adaptive evolution of parasitic lice.</title>
        <authorList>
            <person name="Xu Y."/>
            <person name="Ma L."/>
            <person name="Liu S."/>
            <person name="Liang Y."/>
            <person name="Liu Q."/>
            <person name="He Z."/>
            <person name="Tian L."/>
            <person name="Duan Y."/>
            <person name="Cai W."/>
            <person name="Li H."/>
            <person name="Song F."/>
        </authorList>
    </citation>
    <scope>NUCLEOTIDE SEQUENCE</scope>
    <source>
        <strain evidence="9">Cailab_2023a</strain>
    </source>
</reference>